<dbReference type="EC" id="2.3.1.41" evidence="1"/>
<dbReference type="Proteomes" id="UP000315295">
    <property type="component" value="Unassembled WGS sequence"/>
</dbReference>
<protein>
    <recommendedName>
        <fullName evidence="1">beta-ketoacyl-[acyl-carrier-protein] synthase I</fullName>
        <ecNumber evidence="1">2.3.1.41</ecNumber>
    </recommendedName>
</protein>
<dbReference type="GO" id="GO:0009570">
    <property type="term" value="C:chloroplast stroma"/>
    <property type="evidence" value="ECO:0007669"/>
    <property type="project" value="TreeGrafter"/>
</dbReference>
<dbReference type="InterPro" id="IPR016039">
    <property type="entry name" value="Thiolase-like"/>
</dbReference>
<feature type="domain" description="Beta-ketoacyl synthase C-terminal" evidence="3">
    <location>
        <begin position="68"/>
        <end position="115"/>
    </location>
</feature>
<dbReference type="Gene3D" id="3.40.47.10">
    <property type="match status" value="1"/>
</dbReference>
<dbReference type="STRING" id="106549.A0A540NFA8"/>
<name>A0A540NFA8_MALBA</name>
<accession>A0A540NFA8</accession>
<dbReference type="GO" id="GO:0004315">
    <property type="term" value="F:3-oxoacyl-[acyl-carrier-protein] synthase activity"/>
    <property type="evidence" value="ECO:0007669"/>
    <property type="project" value="UniProtKB-EC"/>
</dbReference>
<reference evidence="4 5" key="1">
    <citation type="journal article" date="2019" name="G3 (Bethesda)">
        <title>Sequencing of a Wild Apple (Malus baccata) Genome Unravels the Differences Between Cultivated and Wild Apple Species Regarding Disease Resistance and Cold Tolerance.</title>
        <authorList>
            <person name="Chen X."/>
        </authorList>
    </citation>
    <scope>NUCLEOTIDE SEQUENCE [LARGE SCALE GENOMIC DNA]</scope>
    <source>
        <strain evidence="5">cv. Shandingzi</strain>
        <tissue evidence="4">Leaves</tissue>
    </source>
</reference>
<dbReference type="InterPro" id="IPR000794">
    <property type="entry name" value="Beta-ketoacyl_synthase"/>
</dbReference>
<sequence>MAQTLFFPSHKSYREEERIYIEFLGGSFTGYAYHMTAVHPDSIYFNHHSLSVQDVRKDVHQYCIDMLSKIEDVNYINAYATSTPTGDLKDYRALIRCLGKNPERVNSTKSMIDHLWEPQVLWRLLEQSSFNFVSLHFVGRGHEFDYHGRQLMNTKKVILEEREIILKALCARVNAFNRATTPHPFVEQ</sequence>
<evidence type="ECO:0000259" key="3">
    <source>
        <dbReference type="Pfam" id="PF02801"/>
    </source>
</evidence>
<gene>
    <name evidence="4" type="ORF">C1H46_004668</name>
</gene>
<dbReference type="AlphaFoldDB" id="A0A540NFA8"/>
<dbReference type="PANTHER" id="PTHR11712">
    <property type="entry name" value="POLYKETIDE SYNTHASE-RELATED"/>
    <property type="match status" value="1"/>
</dbReference>
<evidence type="ECO:0000256" key="1">
    <source>
        <dbReference type="ARBA" id="ARBA00013191"/>
    </source>
</evidence>
<comment type="caution">
    <text evidence="4">The sequence shown here is derived from an EMBL/GenBank/DDBJ whole genome shotgun (WGS) entry which is preliminary data.</text>
</comment>
<dbReference type="Pfam" id="PF02801">
    <property type="entry name" value="Ketoacyl-synt_C"/>
    <property type="match status" value="1"/>
</dbReference>
<organism evidence="4 5">
    <name type="scientific">Malus baccata</name>
    <name type="common">Siberian crab apple</name>
    <name type="synonym">Pyrus baccata</name>
    <dbReference type="NCBI Taxonomy" id="106549"/>
    <lineage>
        <taxon>Eukaryota</taxon>
        <taxon>Viridiplantae</taxon>
        <taxon>Streptophyta</taxon>
        <taxon>Embryophyta</taxon>
        <taxon>Tracheophyta</taxon>
        <taxon>Spermatophyta</taxon>
        <taxon>Magnoliopsida</taxon>
        <taxon>eudicotyledons</taxon>
        <taxon>Gunneridae</taxon>
        <taxon>Pentapetalae</taxon>
        <taxon>rosids</taxon>
        <taxon>fabids</taxon>
        <taxon>Rosales</taxon>
        <taxon>Rosaceae</taxon>
        <taxon>Amygdaloideae</taxon>
        <taxon>Maleae</taxon>
        <taxon>Malus</taxon>
    </lineage>
</organism>
<dbReference type="EMBL" id="VIEB01000053">
    <property type="protein sequence ID" value="TQE09711.1"/>
    <property type="molecule type" value="Genomic_DNA"/>
</dbReference>
<dbReference type="InterPro" id="IPR014031">
    <property type="entry name" value="Ketoacyl_synth_C"/>
</dbReference>
<keyword evidence="2" id="KW-0808">Transferase</keyword>
<dbReference type="SUPFAM" id="SSF53901">
    <property type="entry name" value="Thiolase-like"/>
    <property type="match status" value="1"/>
</dbReference>
<evidence type="ECO:0000256" key="2">
    <source>
        <dbReference type="ARBA" id="ARBA00022679"/>
    </source>
</evidence>
<evidence type="ECO:0000313" key="4">
    <source>
        <dbReference type="EMBL" id="TQE09711.1"/>
    </source>
</evidence>
<proteinExistence type="predicted"/>
<dbReference type="GO" id="GO:0005739">
    <property type="term" value="C:mitochondrion"/>
    <property type="evidence" value="ECO:0007669"/>
    <property type="project" value="TreeGrafter"/>
</dbReference>
<dbReference type="PANTHER" id="PTHR11712:SF349">
    <property type="entry name" value="BETA-KETOACYL-[ACYL-CARRIER-PROTEIN] SYNTHASE I"/>
    <property type="match status" value="1"/>
</dbReference>
<evidence type="ECO:0000313" key="5">
    <source>
        <dbReference type="Proteomes" id="UP000315295"/>
    </source>
</evidence>
<keyword evidence="5" id="KW-1185">Reference proteome</keyword>
<dbReference type="GO" id="GO:0006633">
    <property type="term" value="P:fatty acid biosynthetic process"/>
    <property type="evidence" value="ECO:0007669"/>
    <property type="project" value="TreeGrafter"/>
</dbReference>